<dbReference type="SUPFAM" id="SSF46604">
    <property type="entry name" value="Epsilon subunit of F1F0-ATP synthase C-terminal domain"/>
    <property type="match status" value="1"/>
</dbReference>
<evidence type="ECO:0000256" key="9">
    <source>
        <dbReference type="ARBA" id="ARBA00023065"/>
    </source>
</evidence>
<keyword evidence="11 15" id="KW-0139">CF(1)</keyword>
<feature type="domain" description="ATP synthase F1 complex delta/epsilon subunit N-terminal" evidence="18">
    <location>
        <begin position="6"/>
        <end position="84"/>
    </location>
</feature>
<comment type="caution">
    <text evidence="19">The sequence shown here is derived from an EMBL/GenBank/DDBJ whole genome shotgun (WGS) entry which is preliminary data.</text>
</comment>
<dbReference type="GO" id="GO:0005886">
    <property type="term" value="C:plasma membrane"/>
    <property type="evidence" value="ECO:0007669"/>
    <property type="project" value="UniProtKB-SubCell"/>
</dbReference>
<dbReference type="Proteomes" id="UP000273643">
    <property type="component" value="Unassembled WGS sequence"/>
</dbReference>
<dbReference type="GO" id="GO:0005524">
    <property type="term" value="F:ATP binding"/>
    <property type="evidence" value="ECO:0007669"/>
    <property type="project" value="UniProtKB-UniRule"/>
</dbReference>
<dbReference type="NCBIfam" id="TIGR01216">
    <property type="entry name" value="ATP_synt_epsi"/>
    <property type="match status" value="1"/>
</dbReference>
<evidence type="ECO:0000256" key="1">
    <source>
        <dbReference type="ARBA" id="ARBA00003543"/>
    </source>
</evidence>
<evidence type="ECO:0000256" key="10">
    <source>
        <dbReference type="ARBA" id="ARBA00023136"/>
    </source>
</evidence>
<keyword evidence="12 15" id="KW-0066">ATP synthesis</keyword>
<evidence type="ECO:0000256" key="13">
    <source>
        <dbReference type="ARBA" id="ARBA00030215"/>
    </source>
</evidence>
<keyword evidence="20" id="KW-1185">Reference proteome</keyword>
<dbReference type="Pfam" id="PF02823">
    <property type="entry name" value="ATP-synt_DE_N"/>
    <property type="match status" value="1"/>
</dbReference>
<name>A0A3N1P1B8_9GAMM</name>
<evidence type="ECO:0000256" key="6">
    <source>
        <dbReference type="ARBA" id="ARBA00022448"/>
    </source>
</evidence>
<dbReference type="Gene3D" id="2.60.15.10">
    <property type="entry name" value="F0F1 ATP synthase delta/epsilon subunit, N-terminal"/>
    <property type="match status" value="1"/>
</dbReference>
<gene>
    <name evidence="15" type="primary">atpC</name>
    <name evidence="19" type="ORF">EDC38_2457</name>
</gene>
<evidence type="ECO:0000259" key="17">
    <source>
        <dbReference type="Pfam" id="PF00401"/>
    </source>
</evidence>
<dbReference type="GO" id="GO:0045259">
    <property type="term" value="C:proton-transporting ATP synthase complex"/>
    <property type="evidence" value="ECO:0007669"/>
    <property type="project" value="UniProtKB-KW"/>
</dbReference>
<comment type="function">
    <text evidence="1 15">Produces ATP from ADP in the presence of a proton gradient across the membrane.</text>
</comment>
<dbReference type="NCBIfam" id="NF001847">
    <property type="entry name" value="PRK00571.1-4"/>
    <property type="match status" value="1"/>
</dbReference>
<keyword evidence="9 15" id="KW-0406">Ion transport</keyword>
<comment type="subcellular location">
    <subcellularLocation>
        <location evidence="2 15">Cell membrane</location>
        <topology evidence="2 15">Peripheral membrane protein</topology>
    </subcellularLocation>
</comment>
<dbReference type="RefSeq" id="WP_024461765.1">
    <property type="nucleotide sequence ID" value="NZ_JBHYFO010000001.1"/>
</dbReference>
<sequence length="143" mass="15367">MAMTVHCDIVSAEREIFSGLVKMIVATGTLGDLGVTYGHAPLLTGLEPGPVRIVKDNGEEEIYYVSGGYLEVQPYHVTVLADTALRADDMDEAAAQEAKETAQKELTNQSGEIDYSKAAVQLAEAAAQLRTLQSIRKKLGSNK</sequence>
<evidence type="ECO:0000313" key="20">
    <source>
        <dbReference type="Proteomes" id="UP000273643"/>
    </source>
</evidence>
<evidence type="ECO:0000313" key="19">
    <source>
        <dbReference type="EMBL" id="ROQ21829.1"/>
    </source>
</evidence>
<dbReference type="PANTHER" id="PTHR13822">
    <property type="entry name" value="ATP SYNTHASE DELTA/EPSILON CHAIN"/>
    <property type="match status" value="1"/>
</dbReference>
<dbReference type="EMBL" id="RJUK01000001">
    <property type="protein sequence ID" value="ROQ21829.1"/>
    <property type="molecule type" value="Genomic_DNA"/>
</dbReference>
<comment type="subunit">
    <text evidence="4 15 16">F-type ATPases have 2 components, CF(1) - the catalytic core - and CF(0) - the membrane proton channel. CF(1) has five subunits: alpha(3), beta(3), gamma(1), delta(1), epsilon(1). CF(0) has three main subunits: a, b and c.</text>
</comment>
<proteinExistence type="inferred from homology"/>
<evidence type="ECO:0000256" key="8">
    <source>
        <dbReference type="ARBA" id="ARBA00022781"/>
    </source>
</evidence>
<evidence type="ECO:0000256" key="11">
    <source>
        <dbReference type="ARBA" id="ARBA00023196"/>
    </source>
</evidence>
<evidence type="ECO:0000256" key="16">
    <source>
        <dbReference type="RuleBase" id="RU003656"/>
    </source>
</evidence>
<dbReference type="PANTHER" id="PTHR13822:SF10">
    <property type="entry name" value="ATP SYNTHASE EPSILON CHAIN, CHLOROPLASTIC"/>
    <property type="match status" value="1"/>
</dbReference>
<keyword evidence="8 15" id="KW-0375">Hydrogen ion transport</keyword>
<dbReference type="HAMAP" id="MF_00530">
    <property type="entry name" value="ATP_synth_epsil_bac"/>
    <property type="match status" value="1"/>
</dbReference>
<dbReference type="Gene3D" id="1.20.5.440">
    <property type="entry name" value="ATP synthase delta/epsilon subunit, C-terminal domain"/>
    <property type="match status" value="1"/>
</dbReference>
<dbReference type="InterPro" id="IPR036794">
    <property type="entry name" value="ATP_F1_dsu/esu_C_sf"/>
</dbReference>
<dbReference type="InterPro" id="IPR001469">
    <property type="entry name" value="ATP_synth_F1_dsu/esu"/>
</dbReference>
<dbReference type="InterPro" id="IPR020546">
    <property type="entry name" value="ATP_synth_F1_dsu/esu_N"/>
</dbReference>
<evidence type="ECO:0000256" key="3">
    <source>
        <dbReference type="ARBA" id="ARBA00005712"/>
    </source>
</evidence>
<reference evidence="19 20" key="1">
    <citation type="submission" date="2018-11" db="EMBL/GenBank/DDBJ databases">
        <title>Genomic Encyclopedia of Type Strains, Phase IV (KMG-IV): sequencing the most valuable type-strain genomes for metagenomic binning, comparative biology and taxonomic classification.</title>
        <authorList>
            <person name="Goeker M."/>
        </authorList>
    </citation>
    <scope>NUCLEOTIDE SEQUENCE [LARGE SCALE GENOMIC DNA]</scope>
    <source>
        <strain evidence="19 20">DSM 16974</strain>
    </source>
</reference>
<evidence type="ECO:0000256" key="4">
    <source>
        <dbReference type="ARBA" id="ARBA00011648"/>
    </source>
</evidence>
<evidence type="ECO:0000259" key="18">
    <source>
        <dbReference type="Pfam" id="PF02823"/>
    </source>
</evidence>
<dbReference type="OrthoDB" id="9791445at2"/>
<keyword evidence="10 15" id="KW-0472">Membrane</keyword>
<evidence type="ECO:0000256" key="12">
    <source>
        <dbReference type="ARBA" id="ARBA00023310"/>
    </source>
</evidence>
<feature type="domain" description="ATP synthase epsilon subunit C-terminal" evidence="17">
    <location>
        <begin position="88"/>
        <end position="132"/>
    </location>
</feature>
<protein>
    <recommendedName>
        <fullName evidence="5 15">ATP synthase epsilon chain</fullName>
    </recommendedName>
    <alternativeName>
        <fullName evidence="14 15">ATP synthase F1 sector epsilon subunit</fullName>
    </alternativeName>
    <alternativeName>
        <fullName evidence="13 15">F-ATPase epsilon subunit</fullName>
    </alternativeName>
</protein>
<dbReference type="FunFam" id="2.60.15.10:FF:000001">
    <property type="entry name" value="ATP synthase epsilon chain"/>
    <property type="match status" value="1"/>
</dbReference>
<dbReference type="CDD" id="cd12152">
    <property type="entry name" value="F1-ATPase_delta"/>
    <property type="match status" value="1"/>
</dbReference>
<keyword evidence="6 15" id="KW-0813">Transport</keyword>
<accession>A0A3N1P1B8</accession>
<evidence type="ECO:0000256" key="7">
    <source>
        <dbReference type="ARBA" id="ARBA00022475"/>
    </source>
</evidence>
<dbReference type="GO" id="GO:0046933">
    <property type="term" value="F:proton-transporting ATP synthase activity, rotational mechanism"/>
    <property type="evidence" value="ECO:0007669"/>
    <property type="project" value="UniProtKB-UniRule"/>
</dbReference>
<comment type="similarity">
    <text evidence="3 15 16">Belongs to the ATPase epsilon chain family.</text>
</comment>
<keyword evidence="7 15" id="KW-1003">Cell membrane</keyword>
<dbReference type="AlphaFoldDB" id="A0A3N1P1B8"/>
<dbReference type="InterPro" id="IPR020547">
    <property type="entry name" value="ATP_synth_F1_esu_C"/>
</dbReference>
<organism evidence="19 20">
    <name type="scientific">Marinimicrobium koreense</name>
    <dbReference type="NCBI Taxonomy" id="306545"/>
    <lineage>
        <taxon>Bacteria</taxon>
        <taxon>Pseudomonadati</taxon>
        <taxon>Pseudomonadota</taxon>
        <taxon>Gammaproteobacteria</taxon>
        <taxon>Cellvibrionales</taxon>
        <taxon>Cellvibrionaceae</taxon>
        <taxon>Marinimicrobium</taxon>
    </lineage>
</organism>
<dbReference type="InterPro" id="IPR036771">
    <property type="entry name" value="ATPsynth_dsu/esu_N"/>
</dbReference>
<dbReference type="SUPFAM" id="SSF51344">
    <property type="entry name" value="Epsilon subunit of F1F0-ATP synthase N-terminal domain"/>
    <property type="match status" value="1"/>
</dbReference>
<evidence type="ECO:0000256" key="2">
    <source>
        <dbReference type="ARBA" id="ARBA00004202"/>
    </source>
</evidence>
<evidence type="ECO:0000256" key="14">
    <source>
        <dbReference type="ARBA" id="ARBA00031795"/>
    </source>
</evidence>
<evidence type="ECO:0000256" key="5">
    <source>
        <dbReference type="ARBA" id="ARBA00014480"/>
    </source>
</evidence>
<dbReference type="Pfam" id="PF00401">
    <property type="entry name" value="ATP-synt_DE"/>
    <property type="match status" value="1"/>
</dbReference>
<evidence type="ECO:0000256" key="15">
    <source>
        <dbReference type="HAMAP-Rule" id="MF_00530"/>
    </source>
</evidence>